<organism evidence="2 3">
    <name type="scientific">Fusarium oxysporum f. sp. cubense</name>
    <dbReference type="NCBI Taxonomy" id="61366"/>
    <lineage>
        <taxon>Eukaryota</taxon>
        <taxon>Fungi</taxon>
        <taxon>Dikarya</taxon>
        <taxon>Ascomycota</taxon>
        <taxon>Pezizomycotina</taxon>
        <taxon>Sordariomycetes</taxon>
        <taxon>Hypocreomycetidae</taxon>
        <taxon>Hypocreales</taxon>
        <taxon>Nectriaceae</taxon>
        <taxon>Fusarium</taxon>
        <taxon>Fusarium oxysporum species complex</taxon>
    </lineage>
</organism>
<dbReference type="PANTHER" id="PTHR24030">
    <property type="entry name" value="PROTEIN CMSS1"/>
    <property type="match status" value="1"/>
</dbReference>
<sequence>MSTTKKRQAEDTPAQPKPKKSKKRKANAPDDELLDTELGLNTLFTKMDNQLLADHLAQKLGRFGTDLSAVEISDMTVSANAIQDTTSWQESRTLDKFPDFLEKVSEDPEGLKKAPKKKGSPHTLIVAGAGLRAADIVRYVVATQFKREETDCEQVDAQVSKQREFSRETGMFHLEINGNDIANAYKFAKHMKVEEQVKFLQNHKTGICVGTPARLMDLIDNGKFGLDPSLSCLPQNHRQALTSAGALSLDNLKRLVVDASHIDQKKRGVMDMKDTMMPLARFLSRKEFKDRYGDEKKPLALLFY</sequence>
<dbReference type="AlphaFoldDB" id="A0A5C6T5Z3"/>
<gene>
    <name evidence="2" type="ORF">FocTR4_00010504</name>
</gene>
<dbReference type="EMBL" id="VMNF01000006">
    <property type="protein sequence ID" value="TXC05889.1"/>
    <property type="molecule type" value="Genomic_DNA"/>
</dbReference>
<comment type="caution">
    <text evidence="2">The sequence shown here is derived from an EMBL/GenBank/DDBJ whole genome shotgun (WGS) entry which is preliminary data.</text>
</comment>
<protein>
    <recommendedName>
        <fullName evidence="4">Protein cms1</fullName>
    </recommendedName>
</protein>
<reference evidence="2 3" key="1">
    <citation type="submission" date="2019-07" db="EMBL/GenBank/DDBJ databases">
        <title>The First High-Quality Draft Genome Sequence of the Causal Agent of the Current Panama Disease Epidemic.</title>
        <authorList>
            <person name="Warmington R.J."/>
            <person name="Kay W."/>
            <person name="Jeffries A."/>
            <person name="Bebber D."/>
            <person name="Moore K."/>
            <person name="Studholme D.J."/>
        </authorList>
    </citation>
    <scope>NUCLEOTIDE SEQUENCE [LARGE SCALE GENOMIC DNA]</scope>
    <source>
        <strain evidence="2 3">TR4</strain>
    </source>
</reference>
<dbReference type="PANTHER" id="PTHR24030:SF0">
    <property type="entry name" value="PROTEIN CMSS1"/>
    <property type="match status" value="1"/>
</dbReference>
<name>A0A5C6T5Z3_FUSOC</name>
<feature type="region of interest" description="Disordered" evidence="1">
    <location>
        <begin position="1"/>
        <end position="32"/>
    </location>
</feature>
<proteinExistence type="predicted"/>
<evidence type="ECO:0000256" key="1">
    <source>
        <dbReference type="SAM" id="MobiDB-lite"/>
    </source>
</evidence>
<accession>A0A5C6T5Z3</accession>
<dbReference type="Proteomes" id="UP000321331">
    <property type="component" value="Unassembled WGS sequence"/>
</dbReference>
<evidence type="ECO:0000313" key="3">
    <source>
        <dbReference type="Proteomes" id="UP000321331"/>
    </source>
</evidence>
<dbReference type="GO" id="GO:0030686">
    <property type="term" value="C:90S preribosome"/>
    <property type="evidence" value="ECO:0007669"/>
    <property type="project" value="TreeGrafter"/>
</dbReference>
<dbReference type="InterPro" id="IPR032704">
    <property type="entry name" value="Cms1"/>
</dbReference>
<evidence type="ECO:0008006" key="4">
    <source>
        <dbReference type="Google" id="ProtNLM"/>
    </source>
</evidence>
<dbReference type="Pfam" id="PF14617">
    <property type="entry name" value="CMS1"/>
    <property type="match status" value="3"/>
</dbReference>
<evidence type="ECO:0000313" key="2">
    <source>
        <dbReference type="EMBL" id="TXC05889.1"/>
    </source>
</evidence>
<dbReference type="GO" id="GO:0005634">
    <property type="term" value="C:nucleus"/>
    <property type="evidence" value="ECO:0007669"/>
    <property type="project" value="TreeGrafter"/>
</dbReference>
<feature type="compositionally biased region" description="Basic residues" evidence="1">
    <location>
        <begin position="17"/>
        <end position="26"/>
    </location>
</feature>